<dbReference type="InterPro" id="IPR012480">
    <property type="entry name" value="Hepar_II_III_C"/>
</dbReference>
<keyword evidence="3" id="KW-0574">Periplasm</keyword>
<reference evidence="7" key="1">
    <citation type="submission" date="2024-07" db="EMBL/GenBank/DDBJ databases">
        <title>Complete genome sequence of Prevotella sp. YM-2024 GTC17253.</title>
        <authorList>
            <person name="Hayashi M."/>
            <person name="Muto Y."/>
            <person name="Tanaka K."/>
            <person name="Niwa H."/>
        </authorList>
    </citation>
    <scope>NUCLEOTIDE SEQUENCE</scope>
    <source>
        <strain evidence="7">GTC17253</strain>
    </source>
</reference>
<gene>
    <name evidence="7" type="ORF">GTC17253_22820</name>
</gene>
<evidence type="ECO:0000259" key="5">
    <source>
        <dbReference type="Pfam" id="PF07940"/>
    </source>
</evidence>
<dbReference type="InterPro" id="IPR031680">
    <property type="entry name" value="Hepar_II_III_N"/>
</dbReference>
<accession>A0AB33IRF9</accession>
<dbReference type="PANTHER" id="PTHR39210:SF1">
    <property type="entry name" value="HEPARIN-SULFATE LYASE"/>
    <property type="match status" value="1"/>
</dbReference>
<proteinExistence type="predicted"/>
<sequence length="713" mass="80343">MKHFAFYPVMALCLGVPLCVGCSEDTLNAKEKDVLELVSYPDSLSADSVDKAAFGVLNLDYPGLEKVKAQYAQGQYYYAACELLTYYRNRANVVNPHADLMTPTITPAEQNMADQALQHRFYIRNFKESSVNGVDTYYSFDSNGKIDWETLAATMPDQEFRNQLHRHQWMPALAKAYRLSGDEKYLDAWKSAYQAWMAQYPNPQAKPSDKNVAWVGLQPTERVRDRMDFLPYFIQSTKFGAGWLTTVLKAFNDEVETIRRGYYGDGSNIKLSQAKSVATAGLLMPEFKKSEEWLKEGAAVVSQELSNQFNADGVQNELDPSYHIAAISDFHAMYRMAQVNNRLDVFSPSYTSRIKDAVKFVCDLIFPNYSLDNFNDTRNSSYTKSVILKNLRLYADMYPDDAELRWLATEGRQGMMPKRLVSTYATSGYYMLRNGWKADATMMVLKNNANPNNKWHCQPDNGTFCIYRKGRNFFPDAGVYSYGGTAESNMMRNSYAATKMHNTMTDLSAVIKKGYMNGKMLKCEQQGNAQLLVTENQSYARLTHRRAVFFVENRFFVIVDEGYGDGNKDKINLNFHLATGTGAETTVVDDLSAQHVYGAHTAFGDNNNMLIRTFAETAQDFACTKLTSPYSNKLGEVNGDRIGYQYTIRKPERGAARFVTVICPFGAVSDFGKQKIEAGFTDNTKETVGTFHAGGASVEVSVNGKVYQLTYTL</sequence>
<dbReference type="InterPro" id="IPR008929">
    <property type="entry name" value="Chondroitin_lyas"/>
</dbReference>
<dbReference type="PANTHER" id="PTHR39210">
    <property type="entry name" value="HEPARIN-SULFATE LYASE"/>
    <property type="match status" value="1"/>
</dbReference>
<comment type="subcellular location">
    <subcellularLocation>
        <location evidence="1">Periplasm</location>
    </subcellularLocation>
</comment>
<evidence type="ECO:0000256" key="2">
    <source>
        <dbReference type="ARBA" id="ARBA00022729"/>
    </source>
</evidence>
<dbReference type="EMBL" id="AP035785">
    <property type="protein sequence ID" value="BFO72316.1"/>
    <property type="molecule type" value="Genomic_DNA"/>
</dbReference>
<dbReference type="Gene3D" id="2.70.98.70">
    <property type="match status" value="1"/>
</dbReference>
<dbReference type="Pfam" id="PF07940">
    <property type="entry name" value="Hepar_II_III_C"/>
    <property type="match status" value="1"/>
</dbReference>
<organism evidence="7">
    <name type="scientific">Prevotella sp. GTC17253</name>
    <dbReference type="NCBI Taxonomy" id="3236793"/>
    <lineage>
        <taxon>Bacteria</taxon>
        <taxon>Pseudomonadati</taxon>
        <taxon>Bacteroidota</taxon>
        <taxon>Bacteroidia</taxon>
        <taxon>Bacteroidales</taxon>
        <taxon>Prevotellaceae</taxon>
        <taxon>Prevotella</taxon>
    </lineage>
</organism>
<keyword evidence="2" id="KW-0732">Signal</keyword>
<keyword evidence="4" id="KW-0456">Lyase</keyword>
<dbReference type="AlphaFoldDB" id="A0AB33IRF9"/>
<evidence type="ECO:0000313" key="7">
    <source>
        <dbReference type="EMBL" id="BFO72316.1"/>
    </source>
</evidence>
<dbReference type="GO" id="GO:0016829">
    <property type="term" value="F:lyase activity"/>
    <property type="evidence" value="ECO:0007669"/>
    <property type="project" value="UniProtKB-KW"/>
</dbReference>
<dbReference type="Pfam" id="PF16889">
    <property type="entry name" value="Hepar_II_III_N"/>
    <property type="match status" value="1"/>
</dbReference>
<dbReference type="Gene3D" id="1.50.10.100">
    <property type="entry name" value="Chondroitin AC/alginate lyase"/>
    <property type="match status" value="1"/>
</dbReference>
<evidence type="ECO:0000256" key="1">
    <source>
        <dbReference type="ARBA" id="ARBA00004418"/>
    </source>
</evidence>
<evidence type="ECO:0000259" key="6">
    <source>
        <dbReference type="Pfam" id="PF16889"/>
    </source>
</evidence>
<feature type="domain" description="Heparinase II/III-like C-terminal" evidence="5">
    <location>
        <begin position="420"/>
        <end position="616"/>
    </location>
</feature>
<protein>
    <submittedName>
        <fullName evidence="7">Heparinase II/III family protein</fullName>
    </submittedName>
</protein>
<feature type="domain" description="Heparin-sulfate lyase N-terminal" evidence="6">
    <location>
        <begin position="54"/>
        <end position="406"/>
    </location>
</feature>
<evidence type="ECO:0000256" key="4">
    <source>
        <dbReference type="ARBA" id="ARBA00023239"/>
    </source>
</evidence>
<dbReference type="GO" id="GO:0042597">
    <property type="term" value="C:periplasmic space"/>
    <property type="evidence" value="ECO:0007669"/>
    <property type="project" value="UniProtKB-SubCell"/>
</dbReference>
<dbReference type="SUPFAM" id="SSF48230">
    <property type="entry name" value="Chondroitin AC/alginate lyase"/>
    <property type="match status" value="1"/>
</dbReference>
<evidence type="ECO:0000256" key="3">
    <source>
        <dbReference type="ARBA" id="ARBA00022764"/>
    </source>
</evidence>
<name>A0AB33IRF9_9BACT</name>